<name>A0A1I8BE07_MELHA</name>
<accession>A0A1I8BE07</accession>
<feature type="compositionally biased region" description="Basic and acidic residues" evidence="1">
    <location>
        <begin position="87"/>
        <end position="96"/>
    </location>
</feature>
<proteinExistence type="predicted"/>
<keyword evidence="2" id="KW-1133">Transmembrane helix</keyword>
<evidence type="ECO:0000256" key="2">
    <source>
        <dbReference type="SAM" id="Phobius"/>
    </source>
</evidence>
<feature type="compositionally biased region" description="Low complexity" evidence="1">
    <location>
        <begin position="98"/>
        <end position="128"/>
    </location>
</feature>
<dbReference type="AlphaFoldDB" id="A0A1I8BE07"/>
<sequence>MLLHDSAMQVILFDAQLLALLMFAATTFLLTAQCCKKKKNKKKKGVTTKSEPAPEAQSPAPPAEEKKSVPAEEGDKKKKGTAKKQKEKGAAEKGKGEGQPAKEPVTATAPTATTAQTMPAATPTTADPMKTMFNEQTMVQLQNAPPGMIAVLLPSTVPGGNPTVVMMPSKEMQSMAAVTAQLSKQAAVASAVKVQSTASKTSQKEPSLYEAIEISKSDGDKDSGKESAKESGKDSDTSKKSKKEMEVDLTKTGMAGPYYGYGTANNVWSPQIGYDNVPLMAHSPVANQFLRDSLLDRENFQSRGCGWDQARGMCSDLLGICKGGCQDFRSRNQFSNFPSLPDCRCVPLGYSFLMGGKQKFN</sequence>
<keyword evidence="3" id="KW-1185">Reference proteome</keyword>
<evidence type="ECO:0000313" key="4">
    <source>
        <dbReference type="WBParaSite" id="MhA1_Contig2101.frz3.gene6"/>
    </source>
</evidence>
<reference evidence="4" key="1">
    <citation type="submission" date="2016-11" db="UniProtKB">
        <authorList>
            <consortium name="WormBaseParasite"/>
        </authorList>
    </citation>
    <scope>IDENTIFICATION</scope>
</reference>
<keyword evidence="2" id="KW-0472">Membrane</keyword>
<evidence type="ECO:0000256" key="1">
    <source>
        <dbReference type="SAM" id="MobiDB-lite"/>
    </source>
</evidence>
<keyword evidence="2" id="KW-0812">Transmembrane</keyword>
<feature type="compositionally biased region" description="Basic residues" evidence="1">
    <location>
        <begin position="77"/>
        <end position="86"/>
    </location>
</feature>
<dbReference type="WBParaSite" id="MhA1_Contig2101.frz3.gene6">
    <property type="protein sequence ID" value="MhA1_Contig2101.frz3.gene6"/>
    <property type="gene ID" value="MhA1_Contig2101.frz3.gene6"/>
</dbReference>
<dbReference type="Proteomes" id="UP000095281">
    <property type="component" value="Unplaced"/>
</dbReference>
<feature type="region of interest" description="Disordered" evidence="1">
    <location>
        <begin position="38"/>
        <end position="128"/>
    </location>
</feature>
<protein>
    <submittedName>
        <fullName evidence="4">ShKT domain-containing protein</fullName>
    </submittedName>
</protein>
<organism evidence="3 4">
    <name type="scientific">Meloidogyne hapla</name>
    <name type="common">Root-knot nematode worm</name>
    <dbReference type="NCBI Taxonomy" id="6305"/>
    <lineage>
        <taxon>Eukaryota</taxon>
        <taxon>Metazoa</taxon>
        <taxon>Ecdysozoa</taxon>
        <taxon>Nematoda</taxon>
        <taxon>Chromadorea</taxon>
        <taxon>Rhabditida</taxon>
        <taxon>Tylenchina</taxon>
        <taxon>Tylenchomorpha</taxon>
        <taxon>Tylenchoidea</taxon>
        <taxon>Meloidogynidae</taxon>
        <taxon>Meloidogyninae</taxon>
        <taxon>Meloidogyne</taxon>
    </lineage>
</organism>
<feature type="compositionally biased region" description="Basic and acidic residues" evidence="1">
    <location>
        <begin position="213"/>
        <end position="245"/>
    </location>
</feature>
<feature type="region of interest" description="Disordered" evidence="1">
    <location>
        <begin position="195"/>
        <end position="245"/>
    </location>
</feature>
<feature type="compositionally biased region" description="Basic and acidic residues" evidence="1">
    <location>
        <begin position="63"/>
        <end position="76"/>
    </location>
</feature>
<evidence type="ECO:0000313" key="3">
    <source>
        <dbReference type="Proteomes" id="UP000095281"/>
    </source>
</evidence>
<feature type="transmembrane region" description="Helical" evidence="2">
    <location>
        <begin position="15"/>
        <end position="35"/>
    </location>
</feature>